<feature type="compositionally biased region" description="Low complexity" evidence="1">
    <location>
        <begin position="357"/>
        <end position="369"/>
    </location>
</feature>
<comment type="caution">
    <text evidence="2">The sequence shown here is derived from an EMBL/GenBank/DDBJ whole genome shotgun (WGS) entry which is preliminary data.</text>
</comment>
<dbReference type="EMBL" id="AOGT01001721">
    <property type="protein sequence ID" value="EMG47111.1"/>
    <property type="molecule type" value="Genomic_DNA"/>
</dbReference>
<name>M3IL85_CANMX</name>
<accession>M3IL85</accession>
<evidence type="ECO:0000256" key="1">
    <source>
        <dbReference type="SAM" id="MobiDB-lite"/>
    </source>
</evidence>
<feature type="region of interest" description="Disordered" evidence="1">
    <location>
        <begin position="482"/>
        <end position="510"/>
    </location>
</feature>
<feature type="compositionally biased region" description="Low complexity" evidence="1">
    <location>
        <begin position="584"/>
        <end position="603"/>
    </location>
</feature>
<feature type="region of interest" description="Disordered" evidence="1">
    <location>
        <begin position="575"/>
        <end position="605"/>
    </location>
</feature>
<feature type="region of interest" description="Disordered" evidence="1">
    <location>
        <begin position="323"/>
        <end position="393"/>
    </location>
</feature>
<feature type="region of interest" description="Disordered" evidence="1">
    <location>
        <begin position="1"/>
        <end position="36"/>
    </location>
</feature>
<dbReference type="HOGENOM" id="CLU_442103_0_0_1"/>
<feature type="compositionally biased region" description="Low complexity" evidence="1">
    <location>
        <begin position="190"/>
        <end position="213"/>
    </location>
</feature>
<keyword evidence="3" id="KW-1185">Reference proteome</keyword>
<feature type="compositionally biased region" description="Low complexity" evidence="1">
    <location>
        <begin position="109"/>
        <end position="119"/>
    </location>
</feature>
<dbReference type="STRING" id="1245528.M3IL85"/>
<proteinExistence type="predicted"/>
<dbReference type="AlphaFoldDB" id="M3IL85"/>
<feature type="compositionally biased region" description="Low complexity" evidence="1">
    <location>
        <begin position="380"/>
        <end position="390"/>
    </location>
</feature>
<feature type="compositionally biased region" description="Polar residues" evidence="1">
    <location>
        <begin position="215"/>
        <end position="236"/>
    </location>
</feature>
<feature type="compositionally biased region" description="Polar residues" evidence="1">
    <location>
        <begin position="132"/>
        <end position="163"/>
    </location>
</feature>
<gene>
    <name evidence="2" type="ORF">G210_2611</name>
</gene>
<feature type="compositionally biased region" description="Low complexity" evidence="1">
    <location>
        <begin position="325"/>
        <end position="347"/>
    </location>
</feature>
<organism evidence="2 3">
    <name type="scientific">Candida maltosa (strain Xu316)</name>
    <name type="common">Yeast</name>
    <dbReference type="NCBI Taxonomy" id="1245528"/>
    <lineage>
        <taxon>Eukaryota</taxon>
        <taxon>Fungi</taxon>
        <taxon>Dikarya</taxon>
        <taxon>Ascomycota</taxon>
        <taxon>Saccharomycotina</taxon>
        <taxon>Pichiomycetes</taxon>
        <taxon>Debaryomycetaceae</taxon>
        <taxon>Candida/Lodderomyces clade</taxon>
        <taxon>Candida</taxon>
    </lineage>
</organism>
<dbReference type="OrthoDB" id="4026708at2759"/>
<feature type="region of interest" description="Disordered" evidence="1">
    <location>
        <begin position="80"/>
        <end position="241"/>
    </location>
</feature>
<protein>
    <submittedName>
        <fullName evidence="2">Uncharacterized protein</fullName>
    </submittedName>
</protein>
<dbReference type="OMA" id="FSTPHAN"/>
<sequence>MSDQYPNNNNNNHNNNNNNQYPYPPQQQQQMNQHQLPQQVQIMYNNQVQQNNYQVMNNHQQVVPPTNYQQQHPQFIIPNGVPQQQNYTLPPPQSIITNIKDIPSKPRQQQHQNTTLQQTPKKKRGRPPKPNSFAQKITTTLNINVNTSPLHSSPAESNSNLSVKQGAPDIFTPLMRVSPSSAKKKKRKSSSSGSMNGSPTSIKKLKSSTSKPTKQQHNNNPLVTPLSSSVENNFPNSDPPYQINYKTLDNISMITQSQSFYNTPPPTSRNRFFSTPNSQNYGLDKLSSPNFPAPIDHHPIKDINNYSSPNLGKINESKHEALSFSPSKNLLPPVSLSSNTNNTSNIKSNKDASSPPTTTATTTTATTTTTEEENKDNSSIRKSSTATTTRKSSEDFSFKLTIDDSGKAVLSSDIFAPTTTVKKQDEDSTSPTTQPPALLHTKSAIGLDSLNKETNKVPLRRHNSDITNFASVSKEYTIPSLSSISEVPPQQQQQQQQQQQPFNPQTPKETYTYVSTGLTPLFNLTPQFNALMYSVMNINNSPPYKRGMNPFVSNQELFNERTTVENNNNQLEELTEVPKLEDASQSSGSGSGSGSTSEESFSGDARLALKKMIHIKRK</sequence>
<evidence type="ECO:0000313" key="2">
    <source>
        <dbReference type="EMBL" id="EMG47111.1"/>
    </source>
</evidence>
<dbReference type="Proteomes" id="UP000011777">
    <property type="component" value="Unassembled WGS sequence"/>
</dbReference>
<evidence type="ECO:0000313" key="3">
    <source>
        <dbReference type="Proteomes" id="UP000011777"/>
    </source>
</evidence>
<reference evidence="2 3" key="1">
    <citation type="submission" date="2013-02" db="EMBL/GenBank/DDBJ databases">
        <title>Genome sequence of Candida maltosa Xu316, a potential industrial strain for xylitol and ethanol production.</title>
        <authorList>
            <person name="Yu J."/>
            <person name="Wang Q."/>
            <person name="Geng X."/>
            <person name="Bao W."/>
            <person name="He P."/>
            <person name="Cai J."/>
        </authorList>
    </citation>
    <scope>NUCLEOTIDE SEQUENCE [LARGE SCALE GENOMIC DNA]</scope>
    <source>
        <strain evidence="3">Xu316</strain>
    </source>
</reference>
<dbReference type="eggNOG" id="ENOG502RQ0A">
    <property type="taxonomic scope" value="Eukaryota"/>
</dbReference>
<feature type="compositionally biased region" description="Low complexity" evidence="1">
    <location>
        <begin position="488"/>
        <end position="501"/>
    </location>
</feature>